<organism evidence="1 2">
    <name type="scientific">Funneliformis mosseae</name>
    <name type="common">Endomycorrhizal fungus</name>
    <name type="synonym">Glomus mosseae</name>
    <dbReference type="NCBI Taxonomy" id="27381"/>
    <lineage>
        <taxon>Eukaryota</taxon>
        <taxon>Fungi</taxon>
        <taxon>Fungi incertae sedis</taxon>
        <taxon>Mucoromycota</taxon>
        <taxon>Glomeromycotina</taxon>
        <taxon>Glomeromycetes</taxon>
        <taxon>Glomerales</taxon>
        <taxon>Glomeraceae</taxon>
        <taxon>Funneliformis</taxon>
    </lineage>
</organism>
<sequence>MTILVIRRQHLISRYLKFLHERIILQIVMSEASEAPISRCSSFGQELAILQIDESVQ</sequence>
<protein>
    <submittedName>
        <fullName evidence="1">14091_t:CDS:1</fullName>
    </submittedName>
</protein>
<proteinExistence type="predicted"/>
<accession>A0A9N9IDH3</accession>
<dbReference type="AlphaFoldDB" id="A0A9N9IDH3"/>
<name>A0A9N9IDH3_FUNMO</name>
<keyword evidence="2" id="KW-1185">Reference proteome</keyword>
<evidence type="ECO:0000313" key="2">
    <source>
        <dbReference type="Proteomes" id="UP000789375"/>
    </source>
</evidence>
<feature type="non-terminal residue" evidence="1">
    <location>
        <position position="57"/>
    </location>
</feature>
<gene>
    <name evidence="1" type="ORF">FMOSSE_LOCUS15582</name>
</gene>
<comment type="caution">
    <text evidence="1">The sequence shown here is derived from an EMBL/GenBank/DDBJ whole genome shotgun (WGS) entry which is preliminary data.</text>
</comment>
<reference evidence="1" key="1">
    <citation type="submission" date="2021-06" db="EMBL/GenBank/DDBJ databases">
        <authorList>
            <person name="Kallberg Y."/>
            <person name="Tangrot J."/>
            <person name="Rosling A."/>
        </authorList>
    </citation>
    <scope>NUCLEOTIDE SEQUENCE</scope>
    <source>
        <strain evidence="1">87-6 pot B 2015</strain>
    </source>
</reference>
<dbReference type="Proteomes" id="UP000789375">
    <property type="component" value="Unassembled WGS sequence"/>
</dbReference>
<evidence type="ECO:0000313" key="1">
    <source>
        <dbReference type="EMBL" id="CAG8729708.1"/>
    </source>
</evidence>
<dbReference type="EMBL" id="CAJVPP010016484">
    <property type="protein sequence ID" value="CAG8729708.1"/>
    <property type="molecule type" value="Genomic_DNA"/>
</dbReference>